<gene>
    <name evidence="2" type="ORF">Cvel_13346</name>
</gene>
<dbReference type="EMBL" id="CDMZ01005850">
    <property type="protein sequence ID" value="CEM55191.1"/>
    <property type="molecule type" value="Genomic_DNA"/>
</dbReference>
<dbReference type="AlphaFoldDB" id="A0A0G4IDE9"/>
<proteinExistence type="predicted"/>
<organism evidence="2">
    <name type="scientific">Chromera velia CCMP2878</name>
    <dbReference type="NCBI Taxonomy" id="1169474"/>
    <lineage>
        <taxon>Eukaryota</taxon>
        <taxon>Sar</taxon>
        <taxon>Alveolata</taxon>
        <taxon>Colpodellida</taxon>
        <taxon>Chromeraceae</taxon>
        <taxon>Chromera</taxon>
    </lineage>
</organism>
<sequence length="159" mass="18084">MASAKAKVSPPPKKPAARPVEGGSFTAKEENGYKWEGWFKLQLWDDGTFSSVENISWDTAEGAKVVRGVWWKEGERTILSAKKFSWAAQYILMEKKPSLEEGEEEGTHFELPSEGGVTVPFMMYMKAPIVKVDKPPLPKPVPLNQFKDRKWTWPDQKKK</sequence>
<dbReference type="VEuPathDB" id="CryptoDB:Cvel_13346"/>
<evidence type="ECO:0000313" key="2">
    <source>
        <dbReference type="EMBL" id="CEM55191.1"/>
    </source>
</evidence>
<feature type="region of interest" description="Disordered" evidence="1">
    <location>
        <begin position="1"/>
        <end position="25"/>
    </location>
</feature>
<reference evidence="2" key="1">
    <citation type="submission" date="2014-11" db="EMBL/GenBank/DDBJ databases">
        <authorList>
            <person name="Otto D Thomas"/>
            <person name="Naeem Raeece"/>
        </authorList>
    </citation>
    <scope>NUCLEOTIDE SEQUENCE</scope>
</reference>
<protein>
    <submittedName>
        <fullName evidence="2">Uncharacterized protein</fullName>
    </submittedName>
</protein>
<evidence type="ECO:0000256" key="1">
    <source>
        <dbReference type="SAM" id="MobiDB-lite"/>
    </source>
</evidence>
<name>A0A0G4IDE9_9ALVE</name>
<accession>A0A0G4IDE9</accession>